<dbReference type="AlphaFoldDB" id="A0A8H7E2D6"/>
<feature type="region of interest" description="Disordered" evidence="1">
    <location>
        <begin position="23"/>
        <end position="43"/>
    </location>
</feature>
<name>A0A8H7E2D6_9EURO</name>
<comment type="caution">
    <text evidence="2">The sequence shown here is derived from an EMBL/GenBank/DDBJ whole genome shotgun (WGS) entry which is preliminary data.</text>
</comment>
<accession>A0A8H7E2D6</accession>
<organism evidence="2 3">
    <name type="scientific">Endocarpon pusillum</name>
    <dbReference type="NCBI Taxonomy" id="364733"/>
    <lineage>
        <taxon>Eukaryota</taxon>
        <taxon>Fungi</taxon>
        <taxon>Dikarya</taxon>
        <taxon>Ascomycota</taxon>
        <taxon>Pezizomycotina</taxon>
        <taxon>Eurotiomycetes</taxon>
        <taxon>Chaetothyriomycetidae</taxon>
        <taxon>Verrucariales</taxon>
        <taxon>Verrucariaceae</taxon>
        <taxon>Endocarpon</taxon>
    </lineage>
</organism>
<protein>
    <submittedName>
        <fullName evidence="2">Uncharacterized protein</fullName>
    </submittedName>
</protein>
<evidence type="ECO:0000313" key="3">
    <source>
        <dbReference type="Proteomes" id="UP000606974"/>
    </source>
</evidence>
<sequence length="92" mass="9976">MPALSDVEVSPHANRLHEAITQAQTRPAKLITGNSPKKKATASPVMVTENLYKRAVAHAKKSPTGYTNVTDVLHRRRKTCLGCICPSLTPLS</sequence>
<evidence type="ECO:0000256" key="1">
    <source>
        <dbReference type="SAM" id="MobiDB-lite"/>
    </source>
</evidence>
<reference evidence="2" key="1">
    <citation type="submission" date="2020-02" db="EMBL/GenBank/DDBJ databases">
        <authorList>
            <person name="Palmer J.M."/>
        </authorList>
    </citation>
    <scope>NUCLEOTIDE SEQUENCE</scope>
    <source>
        <strain evidence="2">EPUS1.4</strain>
        <tissue evidence="2">Thallus</tissue>
    </source>
</reference>
<proteinExistence type="predicted"/>
<evidence type="ECO:0000313" key="2">
    <source>
        <dbReference type="EMBL" id="KAF7507999.1"/>
    </source>
</evidence>
<dbReference type="Proteomes" id="UP000606974">
    <property type="component" value="Unassembled WGS sequence"/>
</dbReference>
<keyword evidence="3" id="KW-1185">Reference proteome</keyword>
<gene>
    <name evidence="2" type="ORF">GJ744_009896</name>
</gene>
<dbReference type="EMBL" id="JAACFV010000060">
    <property type="protein sequence ID" value="KAF7507999.1"/>
    <property type="molecule type" value="Genomic_DNA"/>
</dbReference>